<dbReference type="RefSeq" id="WP_214096160.1">
    <property type="nucleotide sequence ID" value="NZ_CAJNOB010000001.1"/>
</dbReference>
<accession>A0A8J2BFC2</accession>
<protein>
    <submittedName>
        <fullName evidence="1">Uncharacterized protein</fullName>
    </submittedName>
</protein>
<reference evidence="1" key="1">
    <citation type="submission" date="2021-02" db="EMBL/GenBank/DDBJ databases">
        <authorList>
            <person name="Cremers G."/>
            <person name="Picone N."/>
        </authorList>
    </citation>
    <scope>NUCLEOTIDE SEQUENCE</scope>
    <source>
        <strain evidence="1">PQ17</strain>
    </source>
</reference>
<sequence>MGETGVGARWKGSSIVGFPCGERVFSFRIYPVCALKGQSRRDWPVMERAGITEGIGTKSFLSIATGAQEVWIFCKVKISGSNPADSKTLLGFLVRLQRGLGIQERTFVFDGGWEKPVELRSAESGEGLPISLELREAKLQERLSRSSQKMGSFGLLTRVKLWGWKPMGFDL</sequence>
<organism evidence="1 2">
    <name type="scientific">Candidatus Methylacidithermus pantelleriae</name>
    <dbReference type="NCBI Taxonomy" id="2744239"/>
    <lineage>
        <taxon>Bacteria</taxon>
        <taxon>Pseudomonadati</taxon>
        <taxon>Verrucomicrobiota</taxon>
        <taxon>Methylacidiphilae</taxon>
        <taxon>Methylacidiphilales</taxon>
        <taxon>Methylacidiphilaceae</taxon>
        <taxon>Candidatus Methylacidithermus</taxon>
    </lineage>
</organism>
<dbReference type="Proteomes" id="UP000663859">
    <property type="component" value="Unassembled WGS sequence"/>
</dbReference>
<dbReference type="EMBL" id="CAJNOB010000001">
    <property type="protein sequence ID" value="CAF0688794.1"/>
    <property type="molecule type" value="Genomic_DNA"/>
</dbReference>
<dbReference type="AlphaFoldDB" id="A0A8J2BFC2"/>
<comment type="caution">
    <text evidence="1">The sequence shown here is derived from an EMBL/GenBank/DDBJ whole genome shotgun (WGS) entry which is preliminary data.</text>
</comment>
<gene>
    <name evidence="1" type="ORF">MPNT_10009</name>
</gene>
<evidence type="ECO:0000313" key="1">
    <source>
        <dbReference type="EMBL" id="CAF0688794.1"/>
    </source>
</evidence>
<name>A0A8J2BFC2_9BACT</name>
<evidence type="ECO:0000313" key="2">
    <source>
        <dbReference type="Proteomes" id="UP000663859"/>
    </source>
</evidence>
<proteinExistence type="predicted"/>
<keyword evidence="2" id="KW-1185">Reference proteome</keyword>